<dbReference type="Pfam" id="PF10988">
    <property type="entry name" value="DUF2807"/>
    <property type="match status" value="1"/>
</dbReference>
<organism evidence="3 4">
    <name type="scientific">Microbacter margulisiae</name>
    <dbReference type="NCBI Taxonomy" id="1350067"/>
    <lineage>
        <taxon>Bacteria</taxon>
        <taxon>Pseudomonadati</taxon>
        <taxon>Bacteroidota</taxon>
        <taxon>Bacteroidia</taxon>
        <taxon>Bacteroidales</taxon>
        <taxon>Porphyromonadaceae</taxon>
        <taxon>Microbacter</taxon>
    </lineage>
</organism>
<dbReference type="Gene3D" id="2.160.20.120">
    <property type="match status" value="1"/>
</dbReference>
<gene>
    <name evidence="3" type="ORF">FHX64_000252</name>
</gene>
<proteinExistence type="predicted"/>
<evidence type="ECO:0000313" key="4">
    <source>
        <dbReference type="Proteomes" id="UP000544222"/>
    </source>
</evidence>
<evidence type="ECO:0000256" key="1">
    <source>
        <dbReference type="SAM" id="Phobius"/>
    </source>
</evidence>
<evidence type="ECO:0000313" key="3">
    <source>
        <dbReference type="EMBL" id="MBB3186089.1"/>
    </source>
</evidence>
<reference evidence="3 4" key="1">
    <citation type="submission" date="2020-08" db="EMBL/GenBank/DDBJ databases">
        <title>Genomic Encyclopedia of Type Strains, Phase IV (KMG-IV): sequencing the most valuable type-strain genomes for metagenomic binning, comparative biology and taxonomic classification.</title>
        <authorList>
            <person name="Goeker M."/>
        </authorList>
    </citation>
    <scope>NUCLEOTIDE SEQUENCE [LARGE SCALE GENOMIC DNA]</scope>
    <source>
        <strain evidence="3 4">DSM 27471</strain>
    </source>
</reference>
<keyword evidence="1" id="KW-0472">Membrane</keyword>
<dbReference type="PROSITE" id="PS51257">
    <property type="entry name" value="PROKAR_LIPOPROTEIN"/>
    <property type="match status" value="1"/>
</dbReference>
<comment type="caution">
    <text evidence="3">The sequence shown here is derived from an EMBL/GenBank/DDBJ whole genome shotgun (WGS) entry which is preliminary data.</text>
</comment>
<protein>
    <recommendedName>
        <fullName evidence="2">Putative auto-transporter adhesin head GIN domain-containing protein</fullName>
    </recommendedName>
</protein>
<name>A0A7W5DNC2_9PORP</name>
<dbReference type="AlphaFoldDB" id="A0A7W5DNC2"/>
<dbReference type="EMBL" id="JACHYB010000001">
    <property type="protein sequence ID" value="MBB3186089.1"/>
    <property type="molecule type" value="Genomic_DNA"/>
</dbReference>
<feature type="domain" description="Putative auto-transporter adhesin head GIN" evidence="2">
    <location>
        <begin position="50"/>
        <end position="249"/>
    </location>
</feature>
<keyword evidence="1" id="KW-1133">Transmembrane helix</keyword>
<keyword evidence="4" id="KW-1185">Reference proteome</keyword>
<accession>A0A7W5DNC2</accession>
<dbReference type="RefSeq" id="WP_183412033.1">
    <property type="nucleotide sequence ID" value="NZ_JACHYB010000001.1"/>
</dbReference>
<dbReference type="InterPro" id="IPR021255">
    <property type="entry name" value="DUF2807"/>
</dbReference>
<sequence>MKSLIRASQLVRLFFIMSIGLMLLSCSFINGHTIAGSGNVVKQDRQVASFHQLKTSIPLNIVLIPSNQYRVVVEIDDNLQPYIAVANEGSLLDISMTKHVNFSWRVKGQVFVYVDSLTALYNHSVGNITMLDTLHVPSFKLENHAVGKTTLNIDAKSVIIKNHSVGNTQLAIMADSLLLEDHAVGETELTGICNDAVLQNHSVGNFDARQFICQTMHLTNSAVGNTKVTAEKAFYISNSGVGGLTLYGKGNIVSLHDSGLSKTRRADN</sequence>
<keyword evidence="1" id="KW-0812">Transmembrane</keyword>
<evidence type="ECO:0000259" key="2">
    <source>
        <dbReference type="Pfam" id="PF10988"/>
    </source>
</evidence>
<dbReference type="Proteomes" id="UP000544222">
    <property type="component" value="Unassembled WGS sequence"/>
</dbReference>
<feature type="transmembrane region" description="Helical" evidence="1">
    <location>
        <begin position="12"/>
        <end position="30"/>
    </location>
</feature>